<dbReference type="PANTHER" id="PTHR33202:SF2">
    <property type="entry name" value="FERRIC UPTAKE REGULATION PROTEIN"/>
    <property type="match status" value="1"/>
</dbReference>
<keyword evidence="4" id="KW-0963">Cytoplasm</keyword>
<keyword evidence="7" id="KW-0862">Zinc</keyword>
<comment type="subunit">
    <text evidence="3">Homodimer.</text>
</comment>
<evidence type="ECO:0000256" key="10">
    <source>
        <dbReference type="ARBA" id="ARBA00023163"/>
    </source>
</evidence>
<keyword evidence="10" id="KW-0804">Transcription</keyword>
<evidence type="ECO:0000256" key="5">
    <source>
        <dbReference type="ARBA" id="ARBA00022491"/>
    </source>
</evidence>
<keyword evidence="8" id="KW-0805">Transcription regulation</keyword>
<keyword evidence="5" id="KW-0678">Repressor</keyword>
<dbReference type="Proteomes" id="UP001566476">
    <property type="component" value="Unassembled WGS sequence"/>
</dbReference>
<dbReference type="InterPro" id="IPR043135">
    <property type="entry name" value="Fur_C"/>
</dbReference>
<dbReference type="InterPro" id="IPR036390">
    <property type="entry name" value="WH_DNA-bd_sf"/>
</dbReference>
<dbReference type="Pfam" id="PF01475">
    <property type="entry name" value="FUR"/>
    <property type="match status" value="1"/>
</dbReference>
<comment type="caution">
    <text evidence="12">The sequence shown here is derived from an EMBL/GenBank/DDBJ whole genome shotgun (WGS) entry which is preliminary data.</text>
</comment>
<evidence type="ECO:0000256" key="9">
    <source>
        <dbReference type="ARBA" id="ARBA00023125"/>
    </source>
</evidence>
<feature type="region of interest" description="Disordered" evidence="11">
    <location>
        <begin position="132"/>
        <end position="158"/>
    </location>
</feature>
<evidence type="ECO:0000256" key="7">
    <source>
        <dbReference type="ARBA" id="ARBA00022833"/>
    </source>
</evidence>
<sequence>MLSAPADGSPQRTEVLELLRGSTTFLSARAVHRRLRAQGSGIGQSTVYRVVQALARDGLLDVVRAPGREAVYLPCSSSRHHHVRCDACGRAVEVAAPEVQRWAHDVAAEHGFAVSQVVVSLTGRCDRCPLGETPAARPDHRSGVAGPATPDPSCAEPA</sequence>
<evidence type="ECO:0000256" key="2">
    <source>
        <dbReference type="ARBA" id="ARBA00007957"/>
    </source>
</evidence>
<dbReference type="EMBL" id="JBGGTQ010000003">
    <property type="protein sequence ID" value="MEZ0492074.1"/>
    <property type="molecule type" value="Genomic_DNA"/>
</dbReference>
<name>A0ABV4I086_9ACTN</name>
<gene>
    <name evidence="12" type="ORF">AB2L28_07470</name>
</gene>
<evidence type="ECO:0000256" key="8">
    <source>
        <dbReference type="ARBA" id="ARBA00023015"/>
    </source>
</evidence>
<organism evidence="12 13">
    <name type="scientific">Kineococcus mangrovi</name>
    <dbReference type="NCBI Taxonomy" id="1660183"/>
    <lineage>
        <taxon>Bacteria</taxon>
        <taxon>Bacillati</taxon>
        <taxon>Actinomycetota</taxon>
        <taxon>Actinomycetes</taxon>
        <taxon>Kineosporiales</taxon>
        <taxon>Kineosporiaceae</taxon>
        <taxon>Kineococcus</taxon>
    </lineage>
</organism>
<comment type="similarity">
    <text evidence="2">Belongs to the Fur family.</text>
</comment>
<evidence type="ECO:0000256" key="6">
    <source>
        <dbReference type="ARBA" id="ARBA00022723"/>
    </source>
</evidence>
<dbReference type="Gene3D" id="3.30.1490.190">
    <property type="match status" value="1"/>
</dbReference>
<evidence type="ECO:0000256" key="3">
    <source>
        <dbReference type="ARBA" id="ARBA00011738"/>
    </source>
</evidence>
<proteinExistence type="inferred from homology"/>
<evidence type="ECO:0000256" key="1">
    <source>
        <dbReference type="ARBA" id="ARBA00004496"/>
    </source>
</evidence>
<dbReference type="RefSeq" id="WP_370718122.1">
    <property type="nucleotide sequence ID" value="NZ_JBGGTQ010000003.1"/>
</dbReference>
<accession>A0ABV4I086</accession>
<evidence type="ECO:0000313" key="12">
    <source>
        <dbReference type="EMBL" id="MEZ0492074.1"/>
    </source>
</evidence>
<keyword evidence="9" id="KW-0238">DNA-binding</keyword>
<dbReference type="PANTHER" id="PTHR33202">
    <property type="entry name" value="ZINC UPTAKE REGULATION PROTEIN"/>
    <property type="match status" value="1"/>
</dbReference>
<keyword evidence="13" id="KW-1185">Reference proteome</keyword>
<dbReference type="CDD" id="cd07153">
    <property type="entry name" value="Fur_like"/>
    <property type="match status" value="1"/>
</dbReference>
<evidence type="ECO:0000256" key="4">
    <source>
        <dbReference type="ARBA" id="ARBA00022490"/>
    </source>
</evidence>
<dbReference type="InterPro" id="IPR036388">
    <property type="entry name" value="WH-like_DNA-bd_sf"/>
</dbReference>
<reference evidence="12 13" key="1">
    <citation type="submission" date="2024-07" db="EMBL/GenBank/DDBJ databases">
        <authorList>
            <person name="Thanompreechachai J."/>
            <person name="Duangmal K."/>
        </authorList>
    </citation>
    <scope>NUCLEOTIDE SEQUENCE [LARGE SCALE GENOMIC DNA]</scope>
    <source>
        <strain evidence="12 13">TBRC 1896</strain>
    </source>
</reference>
<dbReference type="Gene3D" id="1.10.10.10">
    <property type="entry name" value="Winged helix-like DNA-binding domain superfamily/Winged helix DNA-binding domain"/>
    <property type="match status" value="1"/>
</dbReference>
<evidence type="ECO:0000313" key="13">
    <source>
        <dbReference type="Proteomes" id="UP001566476"/>
    </source>
</evidence>
<comment type="subcellular location">
    <subcellularLocation>
        <location evidence="1">Cytoplasm</location>
    </subcellularLocation>
</comment>
<dbReference type="InterPro" id="IPR002481">
    <property type="entry name" value="FUR"/>
</dbReference>
<protein>
    <submittedName>
        <fullName evidence="12">Fur family transcriptional regulator</fullName>
    </submittedName>
</protein>
<evidence type="ECO:0000256" key="11">
    <source>
        <dbReference type="SAM" id="MobiDB-lite"/>
    </source>
</evidence>
<keyword evidence="6" id="KW-0479">Metal-binding</keyword>
<dbReference type="SUPFAM" id="SSF46785">
    <property type="entry name" value="Winged helix' DNA-binding domain"/>
    <property type="match status" value="1"/>
</dbReference>